<keyword evidence="2" id="KW-0176">Collagen</keyword>
<feature type="signal peptide" evidence="1">
    <location>
        <begin position="1"/>
        <end position="27"/>
    </location>
</feature>
<keyword evidence="1" id="KW-0732">Signal</keyword>
<dbReference type="AlphaFoldDB" id="A0A5D0QP43"/>
<gene>
    <name evidence="2" type="ORF">ES675_15805</name>
</gene>
<keyword evidence="3" id="KW-1185">Reference proteome</keyword>
<evidence type="ECO:0000313" key="3">
    <source>
        <dbReference type="Proteomes" id="UP000324358"/>
    </source>
</evidence>
<dbReference type="OrthoDB" id="679784at2"/>
<name>A0A5D0QP43_9FLAO</name>
<organism evidence="2 3">
    <name type="scientific">Bizionia algoritergicola</name>
    <dbReference type="NCBI Taxonomy" id="291187"/>
    <lineage>
        <taxon>Bacteria</taxon>
        <taxon>Pseudomonadati</taxon>
        <taxon>Bacteroidota</taxon>
        <taxon>Flavobacteriia</taxon>
        <taxon>Flavobacteriales</taxon>
        <taxon>Flavobacteriaceae</taxon>
        <taxon>Bizionia</taxon>
    </lineage>
</organism>
<sequence length="184" mass="20166">MKTQTIMSKTKFVLLAFLVAFSFSCSTEDGNDGAPGAEGPQGPAGTDGNANIIVKTVIPDPGPYLTWTVGSYLGNNANVHAITDTDISQDVLDNSMIVVYFQLRGRDTWYPMTYSFVDGSGSEIITFTTGLNNLTIYAYTDSGVLNAVITKVKYYIIDSSNNKTQSIDYTKMSYEEIMNHFDLN</sequence>
<accession>A0A5D0QP43</accession>
<reference evidence="2 3" key="1">
    <citation type="submission" date="2019-08" db="EMBL/GenBank/DDBJ databases">
        <title>Genomes of Antarctic Bizionia species.</title>
        <authorList>
            <person name="Bowman J.P."/>
        </authorList>
    </citation>
    <scope>NUCLEOTIDE SEQUENCE [LARGE SCALE GENOMIC DNA]</scope>
    <source>
        <strain evidence="2 3">APA-1</strain>
    </source>
</reference>
<evidence type="ECO:0000256" key="1">
    <source>
        <dbReference type="SAM" id="SignalP"/>
    </source>
</evidence>
<comment type="caution">
    <text evidence="2">The sequence shown here is derived from an EMBL/GenBank/DDBJ whole genome shotgun (WGS) entry which is preliminary data.</text>
</comment>
<evidence type="ECO:0000313" key="2">
    <source>
        <dbReference type="EMBL" id="TYB70635.1"/>
    </source>
</evidence>
<dbReference type="PROSITE" id="PS51257">
    <property type="entry name" value="PROKAR_LIPOPROTEIN"/>
    <property type="match status" value="1"/>
</dbReference>
<proteinExistence type="predicted"/>
<dbReference type="EMBL" id="VSKL01000008">
    <property type="protein sequence ID" value="TYB70635.1"/>
    <property type="molecule type" value="Genomic_DNA"/>
</dbReference>
<dbReference type="Proteomes" id="UP000324358">
    <property type="component" value="Unassembled WGS sequence"/>
</dbReference>
<feature type="chain" id="PRO_5022880106" evidence="1">
    <location>
        <begin position="28"/>
        <end position="184"/>
    </location>
</feature>
<dbReference type="RefSeq" id="WP_066256844.1">
    <property type="nucleotide sequence ID" value="NZ_VSKL01000008.1"/>
</dbReference>
<protein>
    <submittedName>
        <fullName evidence="2">Collagen-like protein</fullName>
    </submittedName>
</protein>